<dbReference type="InterPro" id="IPR032466">
    <property type="entry name" value="Metal_Hydrolase"/>
</dbReference>
<dbReference type="PANTHER" id="PTHR11409">
    <property type="entry name" value="ADENOSINE DEAMINASE"/>
    <property type="match status" value="1"/>
</dbReference>
<accession>A0A6V8SJS3</accession>
<dbReference type="EMBL" id="BLZR01000001">
    <property type="protein sequence ID" value="GFP77437.1"/>
    <property type="molecule type" value="Genomic_DNA"/>
</dbReference>
<comment type="caution">
    <text evidence="1">The sequence shown here is derived from an EMBL/GenBank/DDBJ whole genome shotgun (WGS) entry which is preliminary data.</text>
</comment>
<dbReference type="AlphaFoldDB" id="A0A6V8SJS3"/>
<evidence type="ECO:0000313" key="1">
    <source>
        <dbReference type="EMBL" id="GFP77437.1"/>
    </source>
</evidence>
<dbReference type="GO" id="GO:0046103">
    <property type="term" value="P:inosine biosynthetic process"/>
    <property type="evidence" value="ECO:0007669"/>
    <property type="project" value="TreeGrafter"/>
</dbReference>
<dbReference type="PANTHER" id="PTHR11409:SF43">
    <property type="entry name" value="ADENOSINE DEAMINASE"/>
    <property type="match status" value="1"/>
</dbReference>
<sequence length="926" mass="108648">MDILKTPLIAIFKEQNPYRILANYFRFDNFKGNNYGSLNKNVFMDLCQQIDAQYSKDDVENIYYITEDALQKNVQGHDFGKSAFNLLINYSEKMLENHGNNVKCTYKDLLKWRMVSLKLDQDLLITSFLAFKDLLMHVKREYFDWDTIIKSNNIRLHNMLSNGMAENHFHLKGSAPNFKLSWVALMNDISNRKLCKLDGESNRLEKDLEGIINIEDSIVIAALIRTILFMEINKDLLLSEDNKQGNSQREMMTILKTIISSNGEINKEFISVYSSDIQSEINTLKFIFGSDLRYKNNYVKVDYSLTNDIKTQDKATRLFQGERAFMYKCFQKIYNGDKEFSKKADLFYVYIIIKNKVRGELIQQNNRVGFANFADYQDRKTGYLKNNTILKDAVEPLAILTSIKNQNVLSIEARVIPSEMKQINITNIKNTDKLICNQIYNDGDNFWRKQYENLNEPKNEYSISEREIFADKEEKNDVKKLLDNYFYVFHFPKIKDPLEIKTEKDLNFLNRCRHYKYRKQLKSWGIAIYKMREENQEIASRVLGIDACSNELYIRPEVYGQVFRFLKGHLAINDYQRQFIKGKSISKLRATYHVGEDFLDVIDGLRAIDEAKTFLNLTHGDRLGHAIALGIDVQEWYRKKCYRVYLSKQEILDNIAWLIIKIKNFNIQSCSDIIDKLTAIYNKYYIEIYTDKQDGIFEYNSQVTGDSETSKTVIPVDTYMESWKLRGDNPQYYVNNTVRLGVSYWDRCAKRSNGNIISNNKVIEELYVRYHYDAKVKANGYKKEVFKIEPYMIYAVKEVQRCMQVSIRECGIGIESNPSSNVLISTFKRYDKHPILNMYNLGLKIDENKAEKYPQMFVSINTDDQGVFDTLLENEYALMGIALEKVKDKDGNSLYNQSMIYDWLDRVRQMGLEQSFKITNNSKNRY</sequence>
<organism evidence="1 2">
    <name type="scientific">Clostridium fungisolvens</name>
    <dbReference type="NCBI Taxonomy" id="1604897"/>
    <lineage>
        <taxon>Bacteria</taxon>
        <taxon>Bacillati</taxon>
        <taxon>Bacillota</taxon>
        <taxon>Clostridia</taxon>
        <taxon>Eubacteriales</taxon>
        <taxon>Clostridiaceae</taxon>
        <taxon>Clostridium</taxon>
    </lineage>
</organism>
<proteinExistence type="predicted"/>
<name>A0A6V8SJS3_9CLOT</name>
<protein>
    <submittedName>
        <fullName evidence="1">Uncharacterized protein</fullName>
    </submittedName>
</protein>
<dbReference type="Gene3D" id="3.20.20.140">
    <property type="entry name" value="Metal-dependent hydrolases"/>
    <property type="match status" value="2"/>
</dbReference>
<dbReference type="GO" id="GO:0005829">
    <property type="term" value="C:cytosol"/>
    <property type="evidence" value="ECO:0007669"/>
    <property type="project" value="TreeGrafter"/>
</dbReference>
<evidence type="ECO:0000313" key="2">
    <source>
        <dbReference type="Proteomes" id="UP000580568"/>
    </source>
</evidence>
<dbReference type="GO" id="GO:0006154">
    <property type="term" value="P:adenosine catabolic process"/>
    <property type="evidence" value="ECO:0007669"/>
    <property type="project" value="TreeGrafter"/>
</dbReference>
<dbReference type="GO" id="GO:0004000">
    <property type="term" value="F:adenosine deaminase activity"/>
    <property type="evidence" value="ECO:0007669"/>
    <property type="project" value="TreeGrafter"/>
</dbReference>
<dbReference type="RefSeq" id="WP_183278808.1">
    <property type="nucleotide sequence ID" value="NZ_BLZR01000001.1"/>
</dbReference>
<dbReference type="Proteomes" id="UP000580568">
    <property type="component" value="Unassembled WGS sequence"/>
</dbReference>
<reference evidence="1 2" key="1">
    <citation type="submission" date="2020-07" db="EMBL/GenBank/DDBJ databases">
        <title>A new beta-1,3-glucan-decomposing anaerobic bacterium isolated from anoxic soil subjected to biological soil disinfestation.</title>
        <authorList>
            <person name="Ueki A."/>
            <person name="Tonouchi A."/>
        </authorList>
    </citation>
    <scope>NUCLEOTIDE SEQUENCE [LARGE SCALE GENOMIC DNA]</scope>
    <source>
        <strain evidence="1 2">TW1</strain>
    </source>
</reference>
<dbReference type="GO" id="GO:0043103">
    <property type="term" value="P:hypoxanthine salvage"/>
    <property type="evidence" value="ECO:0007669"/>
    <property type="project" value="TreeGrafter"/>
</dbReference>
<keyword evidence="2" id="KW-1185">Reference proteome</keyword>
<gene>
    <name evidence="1" type="ORF">bsdtw1_03565</name>
</gene>
<dbReference type="InterPro" id="IPR006330">
    <property type="entry name" value="Ado/ade_deaminase"/>
</dbReference>
<dbReference type="SUPFAM" id="SSF51556">
    <property type="entry name" value="Metallo-dependent hydrolases"/>
    <property type="match status" value="1"/>
</dbReference>